<dbReference type="Proteomes" id="UP000059419">
    <property type="component" value="Chromosome 1"/>
</dbReference>
<dbReference type="EMBL" id="LN907827">
    <property type="protein sequence ID" value="CUU23596.1"/>
    <property type="molecule type" value="Genomic_DNA"/>
</dbReference>
<evidence type="ECO:0000256" key="1">
    <source>
        <dbReference type="SAM" id="MobiDB-lite"/>
    </source>
</evidence>
<protein>
    <submittedName>
        <fullName evidence="2">Uncharacterized protein</fullName>
    </submittedName>
</protein>
<proteinExistence type="predicted"/>
<organism evidence="2 3">
    <name type="scientific">Duffyella gerundensis</name>
    <dbReference type="NCBI Taxonomy" id="1619313"/>
    <lineage>
        <taxon>Bacteria</taxon>
        <taxon>Pseudomonadati</taxon>
        <taxon>Pseudomonadota</taxon>
        <taxon>Gammaproteobacteria</taxon>
        <taxon>Enterobacterales</taxon>
        <taxon>Erwiniaceae</taxon>
        <taxon>Duffyella</taxon>
    </lineage>
</organism>
<reference evidence="3" key="1">
    <citation type="submission" date="2015-11" db="EMBL/GenBank/DDBJ databases">
        <authorList>
            <person name="Blom J."/>
        </authorList>
    </citation>
    <scope>NUCLEOTIDE SEQUENCE [LARGE SCALE GENOMIC DNA]</scope>
</reference>
<dbReference type="AlphaFoldDB" id="A0A0U5LMM6"/>
<name>A0A0U5LMM6_9GAMM</name>
<evidence type="ECO:0000313" key="3">
    <source>
        <dbReference type="Proteomes" id="UP000059419"/>
    </source>
</evidence>
<feature type="region of interest" description="Disordered" evidence="1">
    <location>
        <begin position="18"/>
        <end position="41"/>
    </location>
</feature>
<dbReference type="KEGG" id="ege:EM595_1362"/>
<evidence type="ECO:0000313" key="2">
    <source>
        <dbReference type="EMBL" id="CUU23596.1"/>
    </source>
</evidence>
<sequence length="41" mass="4407">MPEIHQLVMKGQRMSGVVNGQRKKTGPQAGLVIRSGNQDCG</sequence>
<accession>A0A0U5LMM6</accession>
<gene>
    <name evidence="2" type="ORF">EM595_1362</name>
</gene>
<keyword evidence="3" id="KW-1185">Reference proteome</keyword>